<accession>A0A8J7W4W9</accession>
<feature type="transmembrane region" description="Helical" evidence="1">
    <location>
        <begin position="61"/>
        <end position="80"/>
    </location>
</feature>
<keyword evidence="1" id="KW-0472">Membrane</keyword>
<keyword evidence="5" id="KW-1185">Reference proteome</keyword>
<dbReference type="Gene3D" id="1.10.3210.10">
    <property type="entry name" value="Hypothetical protein af1432"/>
    <property type="match status" value="1"/>
</dbReference>
<dbReference type="RefSeq" id="WP_227019295.1">
    <property type="nucleotide sequence ID" value="NZ_JAGSND010000010.1"/>
</dbReference>
<dbReference type="InterPro" id="IPR003607">
    <property type="entry name" value="HD/PDEase_dom"/>
</dbReference>
<dbReference type="InterPro" id="IPR029787">
    <property type="entry name" value="Nucleotide_cyclase"/>
</dbReference>
<dbReference type="EMBL" id="JAGSND010000010">
    <property type="protein sequence ID" value="MBR0599163.1"/>
    <property type="molecule type" value="Genomic_DNA"/>
</dbReference>
<sequence length="431" mass="49690">MFFSNFFSDFKKKETQFTYECIKICLLYLALGFLWIYFSDRIAYTLSKDDAMLLLINQYKGWVYVFMTSIILFFLINSLLKKVEESKKENLYLSYYDVLTGLYNRRFYEDEIKRLDVEKNLPISIIMADVNGLKLVNDAFGHQLGDQLLQKSAEAIKHACRENDIIARWGGDEFVILLPNTRNAEAEEIVNRIKSTCSRKHVQKIRVSMSLGWDTKETADTSIIHVLKNAEDQMYKHKVIQNEGLRGNIITTIIHTLHEKNPREEQHSERVGDISHSIGEALGLSEMETGKLKTIGRLHDIGKIAIEEGILNKPGSLTQQEREDIMRHPDIGFRILSASYEMIELAEAILSHHERWDGKGYPRGLAREQIPFVARIVAVADSYDAMTSERPYRSALSEETAVEEIRKNAGFQFDPVIARVFVEKVLNKPWE</sequence>
<dbReference type="SUPFAM" id="SSF55073">
    <property type="entry name" value="Nucleotide cyclase"/>
    <property type="match status" value="1"/>
</dbReference>
<gene>
    <name evidence="4" type="ORF">KCX82_14835</name>
</gene>
<feature type="domain" description="GGDEF" evidence="2">
    <location>
        <begin position="121"/>
        <end position="253"/>
    </location>
</feature>
<dbReference type="Pfam" id="PF00990">
    <property type="entry name" value="GGDEF"/>
    <property type="match status" value="1"/>
</dbReference>
<comment type="caution">
    <text evidence="4">The sequence shown here is derived from an EMBL/GenBank/DDBJ whole genome shotgun (WGS) entry which is preliminary data.</text>
</comment>
<name>A0A8J7W4W9_9FIRM</name>
<dbReference type="PANTHER" id="PTHR43155">
    <property type="entry name" value="CYCLIC DI-GMP PHOSPHODIESTERASE PA4108-RELATED"/>
    <property type="match status" value="1"/>
</dbReference>
<dbReference type="Pfam" id="PF13487">
    <property type="entry name" value="HD_5"/>
    <property type="match status" value="1"/>
</dbReference>
<dbReference type="NCBIfam" id="TIGR00254">
    <property type="entry name" value="GGDEF"/>
    <property type="match status" value="1"/>
</dbReference>
<evidence type="ECO:0000256" key="1">
    <source>
        <dbReference type="SAM" id="Phobius"/>
    </source>
</evidence>
<dbReference type="SMART" id="SM00471">
    <property type="entry name" value="HDc"/>
    <property type="match status" value="1"/>
</dbReference>
<dbReference type="SUPFAM" id="SSF109604">
    <property type="entry name" value="HD-domain/PDEase-like"/>
    <property type="match status" value="1"/>
</dbReference>
<keyword evidence="1" id="KW-1133">Transmembrane helix</keyword>
<dbReference type="Proteomes" id="UP000675664">
    <property type="component" value="Unassembled WGS sequence"/>
</dbReference>
<dbReference type="PROSITE" id="PS51832">
    <property type="entry name" value="HD_GYP"/>
    <property type="match status" value="1"/>
</dbReference>
<feature type="transmembrane region" description="Helical" evidence="1">
    <location>
        <begin position="21"/>
        <end position="38"/>
    </location>
</feature>
<reference evidence="4" key="2">
    <citation type="submission" date="2021-04" db="EMBL/GenBank/DDBJ databases">
        <authorList>
            <person name="Liu J."/>
        </authorList>
    </citation>
    <scope>NUCLEOTIDE SEQUENCE</scope>
    <source>
        <strain evidence="4">BAD-6</strain>
    </source>
</reference>
<evidence type="ECO:0000259" key="2">
    <source>
        <dbReference type="PROSITE" id="PS50887"/>
    </source>
</evidence>
<proteinExistence type="predicted"/>
<dbReference type="AlphaFoldDB" id="A0A8J7W4W9"/>
<dbReference type="PANTHER" id="PTHR43155:SF2">
    <property type="entry name" value="CYCLIC DI-GMP PHOSPHODIESTERASE PA4108"/>
    <property type="match status" value="1"/>
</dbReference>
<evidence type="ECO:0000313" key="4">
    <source>
        <dbReference type="EMBL" id="MBR0599163.1"/>
    </source>
</evidence>
<feature type="domain" description="HD-GYP" evidence="3">
    <location>
        <begin position="242"/>
        <end position="431"/>
    </location>
</feature>
<dbReference type="PROSITE" id="PS50887">
    <property type="entry name" value="GGDEF"/>
    <property type="match status" value="1"/>
</dbReference>
<dbReference type="InterPro" id="IPR037522">
    <property type="entry name" value="HD_GYP_dom"/>
</dbReference>
<protein>
    <submittedName>
        <fullName evidence="4">HD-GYP domain-containing protein</fullName>
    </submittedName>
</protein>
<dbReference type="Gene3D" id="3.30.70.270">
    <property type="match status" value="1"/>
</dbReference>
<dbReference type="InterPro" id="IPR043128">
    <property type="entry name" value="Rev_trsase/Diguanyl_cyclase"/>
</dbReference>
<organism evidence="4 5">
    <name type="scientific">Sinanaerobacter chloroacetimidivorans</name>
    <dbReference type="NCBI Taxonomy" id="2818044"/>
    <lineage>
        <taxon>Bacteria</taxon>
        <taxon>Bacillati</taxon>
        <taxon>Bacillota</taxon>
        <taxon>Clostridia</taxon>
        <taxon>Peptostreptococcales</taxon>
        <taxon>Anaerovoracaceae</taxon>
        <taxon>Sinanaerobacter</taxon>
    </lineage>
</organism>
<dbReference type="CDD" id="cd01949">
    <property type="entry name" value="GGDEF"/>
    <property type="match status" value="1"/>
</dbReference>
<evidence type="ECO:0000259" key="3">
    <source>
        <dbReference type="PROSITE" id="PS51832"/>
    </source>
</evidence>
<reference evidence="4" key="1">
    <citation type="submission" date="2021-04" db="EMBL/GenBank/DDBJ databases">
        <title>Sinoanaerobacter chloroacetimidivorans sp. nov., an obligate anaerobic bacterium isolated from anaerobic sludge.</title>
        <authorList>
            <person name="Bao Y."/>
        </authorList>
    </citation>
    <scope>NUCLEOTIDE SEQUENCE</scope>
    <source>
        <strain evidence="4">BAD-6</strain>
    </source>
</reference>
<dbReference type="SMART" id="SM00267">
    <property type="entry name" value="GGDEF"/>
    <property type="match status" value="1"/>
</dbReference>
<keyword evidence="1" id="KW-0812">Transmembrane</keyword>
<dbReference type="CDD" id="cd00077">
    <property type="entry name" value="HDc"/>
    <property type="match status" value="1"/>
</dbReference>
<evidence type="ECO:0000313" key="5">
    <source>
        <dbReference type="Proteomes" id="UP000675664"/>
    </source>
</evidence>
<dbReference type="InterPro" id="IPR000160">
    <property type="entry name" value="GGDEF_dom"/>
</dbReference>